<dbReference type="RefSeq" id="WP_089732949.1">
    <property type="nucleotide sequence ID" value="NZ_FNEG01000001.1"/>
</dbReference>
<proteinExistence type="predicted"/>
<evidence type="ECO:0000256" key="1">
    <source>
        <dbReference type="SAM" id="Coils"/>
    </source>
</evidence>
<feature type="coiled-coil region" evidence="1">
    <location>
        <begin position="57"/>
        <end position="91"/>
    </location>
</feature>
<reference evidence="4 6" key="1">
    <citation type="submission" date="2016-10" db="EMBL/GenBank/DDBJ databases">
        <authorList>
            <person name="Varghese N."/>
            <person name="Submissions S."/>
        </authorList>
    </citation>
    <scope>NUCLEOTIDE SEQUENCE [LARGE SCALE GENOMIC DNA]</scope>
    <source>
        <strain evidence="4 6">DSM 19299</strain>
    </source>
</reference>
<protein>
    <recommendedName>
        <fullName evidence="3">DUF4349 domain-containing protein</fullName>
    </recommendedName>
</protein>
<keyword evidence="6" id="KW-1185">Reference proteome</keyword>
<evidence type="ECO:0000313" key="7">
    <source>
        <dbReference type="Proteomes" id="UP000251670"/>
    </source>
</evidence>
<feature type="domain" description="DUF4349" evidence="3">
    <location>
        <begin position="148"/>
        <end position="232"/>
    </location>
</feature>
<keyword evidence="2" id="KW-0812">Transmembrane</keyword>
<dbReference type="Proteomes" id="UP000251670">
    <property type="component" value="Unassembled WGS sequence"/>
</dbReference>
<evidence type="ECO:0000256" key="2">
    <source>
        <dbReference type="SAM" id="Phobius"/>
    </source>
</evidence>
<gene>
    <name evidence="5" type="ORF">NCTC13492_03686</name>
    <name evidence="4" type="ORF">SAMN05421542_0341</name>
</gene>
<name>A0A2X2Z859_CHRJE</name>
<evidence type="ECO:0000259" key="3">
    <source>
        <dbReference type="Pfam" id="PF14257"/>
    </source>
</evidence>
<evidence type="ECO:0000313" key="4">
    <source>
        <dbReference type="EMBL" id="SDI18162.1"/>
    </source>
</evidence>
<evidence type="ECO:0000313" key="6">
    <source>
        <dbReference type="Proteomes" id="UP000199426"/>
    </source>
</evidence>
<keyword evidence="1" id="KW-0175">Coiled coil</keyword>
<organism evidence="5 7">
    <name type="scientific">Chryseobacterium jejuense</name>
    <dbReference type="NCBI Taxonomy" id="445960"/>
    <lineage>
        <taxon>Bacteria</taxon>
        <taxon>Pseudomonadati</taxon>
        <taxon>Bacteroidota</taxon>
        <taxon>Flavobacteriia</taxon>
        <taxon>Flavobacteriales</taxon>
        <taxon>Weeksellaceae</taxon>
        <taxon>Chryseobacterium group</taxon>
        <taxon>Chryseobacterium</taxon>
    </lineage>
</organism>
<evidence type="ECO:0000313" key="5">
    <source>
        <dbReference type="EMBL" id="SQB46610.1"/>
    </source>
</evidence>
<keyword evidence="2" id="KW-1133">Transmembrane helix</keyword>
<feature type="transmembrane region" description="Helical" evidence="2">
    <location>
        <begin position="281"/>
        <end position="302"/>
    </location>
</feature>
<dbReference type="Pfam" id="PF14257">
    <property type="entry name" value="DUF4349"/>
    <property type="match status" value="1"/>
</dbReference>
<dbReference type="InterPro" id="IPR025645">
    <property type="entry name" value="DUF4349"/>
</dbReference>
<dbReference type="EMBL" id="UAWB01000013">
    <property type="protein sequence ID" value="SQB46610.1"/>
    <property type="molecule type" value="Genomic_DNA"/>
</dbReference>
<keyword evidence="2" id="KW-0472">Membrane</keyword>
<dbReference type="PROSITE" id="PS51257">
    <property type="entry name" value="PROKAR_LIPOPROTEIN"/>
    <property type="match status" value="1"/>
</dbReference>
<accession>A0A2X2Z859</accession>
<dbReference type="EMBL" id="FNEG01000001">
    <property type="protein sequence ID" value="SDI18162.1"/>
    <property type="molecule type" value="Genomic_DNA"/>
</dbReference>
<dbReference type="Proteomes" id="UP000199426">
    <property type="component" value="Unassembled WGS sequence"/>
</dbReference>
<dbReference type="OrthoDB" id="1274319at2"/>
<dbReference type="AlphaFoldDB" id="A0A2X2Z859"/>
<reference evidence="5 7" key="2">
    <citation type="submission" date="2018-06" db="EMBL/GenBank/DDBJ databases">
        <authorList>
            <consortium name="Pathogen Informatics"/>
            <person name="Doyle S."/>
        </authorList>
    </citation>
    <scope>NUCLEOTIDE SEQUENCE [LARGE SCALE GENOMIC DNA]</scope>
    <source>
        <strain evidence="5 7">NCTC13492</strain>
    </source>
</reference>
<sequence>MKKFILLITISSAFIACSQKGEVSKSKIEETVNSIDSAATVASEAVDNVSKTANQALDSASIRIKDIEGAKNDIQEKIENTSKMVDSLSDKIASTKLESKVEKKDSIVKKSEKVATNAPAPKVIKETKIIYKEKPNNDSYELNVPKDKMVKSGYLVVKADNVETVKEIIREEAIKNNGYIKSENQSYIESANQRDENQKIYSLNIKVPIQHFDGLMEALNSNIGDIETRDIQVTGRNYADNTICSIDVNITDKTEAEKEPKTFGGKSLAAIESGWDVITSIFLFLLPLWPVFLMGGIGYYFYKKKQKNIPNKDSH</sequence>